<comment type="caution">
    <text evidence="2">The sequence shown here is derived from an EMBL/GenBank/DDBJ whole genome shotgun (WGS) entry which is preliminary data.</text>
</comment>
<dbReference type="AlphaFoldDB" id="A0A9D9DMU7"/>
<gene>
    <name evidence="2" type="ORF">IAC76_02680</name>
</gene>
<protein>
    <submittedName>
        <fullName evidence="2">Uncharacterized protein</fullName>
    </submittedName>
</protein>
<feature type="transmembrane region" description="Helical" evidence="1">
    <location>
        <begin position="15"/>
        <end position="35"/>
    </location>
</feature>
<keyword evidence="1" id="KW-0812">Transmembrane</keyword>
<organism evidence="2 3">
    <name type="scientific">Candidatus Scatousia excrementipullorum</name>
    <dbReference type="NCBI Taxonomy" id="2840936"/>
    <lineage>
        <taxon>Bacteria</taxon>
        <taxon>Candidatus Scatousia</taxon>
    </lineage>
</organism>
<dbReference type="Proteomes" id="UP000823632">
    <property type="component" value="Unassembled WGS sequence"/>
</dbReference>
<reference evidence="2" key="2">
    <citation type="journal article" date="2021" name="PeerJ">
        <title>Extensive microbial diversity within the chicken gut microbiome revealed by metagenomics and culture.</title>
        <authorList>
            <person name="Gilroy R."/>
            <person name="Ravi A."/>
            <person name="Getino M."/>
            <person name="Pursley I."/>
            <person name="Horton D.L."/>
            <person name="Alikhan N.F."/>
            <person name="Baker D."/>
            <person name="Gharbi K."/>
            <person name="Hall N."/>
            <person name="Watson M."/>
            <person name="Adriaenssens E.M."/>
            <person name="Foster-Nyarko E."/>
            <person name="Jarju S."/>
            <person name="Secka A."/>
            <person name="Antonio M."/>
            <person name="Oren A."/>
            <person name="Chaudhuri R.R."/>
            <person name="La Ragione R."/>
            <person name="Hildebrand F."/>
            <person name="Pallen M.J."/>
        </authorList>
    </citation>
    <scope>NUCLEOTIDE SEQUENCE</scope>
    <source>
        <strain evidence="2">10192</strain>
    </source>
</reference>
<accession>A0A9D9DMU7</accession>
<evidence type="ECO:0000313" key="2">
    <source>
        <dbReference type="EMBL" id="MBO8430271.1"/>
    </source>
</evidence>
<keyword evidence="1" id="KW-0472">Membrane</keyword>
<evidence type="ECO:0000256" key="1">
    <source>
        <dbReference type="SAM" id="Phobius"/>
    </source>
</evidence>
<name>A0A9D9DMU7_9BACT</name>
<dbReference type="EMBL" id="JADIND010000057">
    <property type="protein sequence ID" value="MBO8430271.1"/>
    <property type="molecule type" value="Genomic_DNA"/>
</dbReference>
<keyword evidence="1" id="KW-1133">Transmembrane helix</keyword>
<proteinExistence type="predicted"/>
<sequence>MHGFAGDRKNWKDSAYTLAEMLIVMAIIMLIILSLPMATKKVFKLDDMRKSHGRYECYWAEKDGEKKLMTYMAEENGRVIEAESAHADEGKCIFSPPQNTIYFMIHAVGGGGAGAKLTADKAELEPAKQVSAVSYLYQSSPALFPDWVEWIMAKPLSERPWKSKLTSTGEVSPGSSTDGAFDVNKVSFQQTVRYRLGGTAAKVVSLFVPSLPGNATLEITPGKGGKATMNGDGSGEDGGDTIVEFVYKPLGGGAEKRYEGLLARGGVGGKGNIDGKISEMMIGGNPGDYGLSNYASITGKSTEFSQITESAEKFDALKTKITYDAGAGGNGETQFVSDTSGYIFYEWDNNQGISNARRLGSKWENVTDAVGLNFYTSAGYTSNCTEGTESSVTISRTGYCTPQSAIKFDCTIGTNANETDTACSDPANCSHFVVHYDYGTELATFDATTPNPTAYSEATKFYNCEFNATTFRITCQTQLQNVKVHKCTTPSGTYKCANGETPSGSGRNMKCAAKDGGDGAVVILW</sequence>
<evidence type="ECO:0000313" key="3">
    <source>
        <dbReference type="Proteomes" id="UP000823632"/>
    </source>
</evidence>
<reference evidence="2" key="1">
    <citation type="submission" date="2020-10" db="EMBL/GenBank/DDBJ databases">
        <authorList>
            <person name="Gilroy R."/>
        </authorList>
    </citation>
    <scope>NUCLEOTIDE SEQUENCE</scope>
    <source>
        <strain evidence="2">10192</strain>
    </source>
</reference>